<organism evidence="2 3">
    <name type="scientific">Aromia moschata</name>
    <dbReference type="NCBI Taxonomy" id="1265417"/>
    <lineage>
        <taxon>Eukaryota</taxon>
        <taxon>Metazoa</taxon>
        <taxon>Ecdysozoa</taxon>
        <taxon>Arthropoda</taxon>
        <taxon>Hexapoda</taxon>
        <taxon>Insecta</taxon>
        <taxon>Pterygota</taxon>
        <taxon>Neoptera</taxon>
        <taxon>Endopterygota</taxon>
        <taxon>Coleoptera</taxon>
        <taxon>Polyphaga</taxon>
        <taxon>Cucujiformia</taxon>
        <taxon>Chrysomeloidea</taxon>
        <taxon>Cerambycidae</taxon>
        <taxon>Cerambycinae</taxon>
        <taxon>Callichromatini</taxon>
        <taxon>Aromia</taxon>
    </lineage>
</organism>
<gene>
    <name evidence="2" type="ORF">NQ318_016023</name>
</gene>
<proteinExistence type="predicted"/>
<evidence type="ECO:0008006" key="4">
    <source>
        <dbReference type="Google" id="ProtNLM"/>
    </source>
</evidence>
<evidence type="ECO:0000256" key="1">
    <source>
        <dbReference type="SAM" id="MobiDB-lite"/>
    </source>
</evidence>
<comment type="caution">
    <text evidence="2">The sequence shown here is derived from an EMBL/GenBank/DDBJ whole genome shotgun (WGS) entry which is preliminary data.</text>
</comment>
<name>A0AAV8XND4_9CUCU</name>
<feature type="compositionally biased region" description="Polar residues" evidence="1">
    <location>
        <begin position="1"/>
        <end position="15"/>
    </location>
</feature>
<feature type="non-terminal residue" evidence="2">
    <location>
        <position position="76"/>
    </location>
</feature>
<sequence length="76" mass="8524">MSGNQSAWTQEGFSNKRTRVAGKMGRENRKVGKEKNWKPSPEALVCSRHLKDSKGLSLKKGSFPTLFDGNENESIR</sequence>
<dbReference type="AlphaFoldDB" id="A0AAV8XND4"/>
<feature type="compositionally biased region" description="Basic and acidic residues" evidence="1">
    <location>
        <begin position="24"/>
        <end position="37"/>
    </location>
</feature>
<evidence type="ECO:0000313" key="2">
    <source>
        <dbReference type="EMBL" id="KAJ8940107.1"/>
    </source>
</evidence>
<evidence type="ECO:0000313" key="3">
    <source>
        <dbReference type="Proteomes" id="UP001162162"/>
    </source>
</evidence>
<feature type="region of interest" description="Disordered" evidence="1">
    <location>
        <begin position="1"/>
        <end position="76"/>
    </location>
</feature>
<dbReference type="Proteomes" id="UP001162162">
    <property type="component" value="Unassembled WGS sequence"/>
</dbReference>
<reference evidence="2" key="1">
    <citation type="journal article" date="2023" name="Insect Mol. Biol.">
        <title>Genome sequencing provides insights into the evolution of gene families encoding plant cell wall-degrading enzymes in longhorned beetles.</title>
        <authorList>
            <person name="Shin N.R."/>
            <person name="Okamura Y."/>
            <person name="Kirsch R."/>
            <person name="Pauchet Y."/>
        </authorList>
    </citation>
    <scope>NUCLEOTIDE SEQUENCE</scope>
    <source>
        <strain evidence="2">AMC_N1</strain>
    </source>
</reference>
<dbReference type="EMBL" id="JAPWTK010000452">
    <property type="protein sequence ID" value="KAJ8940107.1"/>
    <property type="molecule type" value="Genomic_DNA"/>
</dbReference>
<accession>A0AAV8XND4</accession>
<protein>
    <recommendedName>
        <fullName evidence="4">THAP-type domain-containing protein</fullName>
    </recommendedName>
</protein>
<keyword evidence="3" id="KW-1185">Reference proteome</keyword>